<keyword evidence="7" id="KW-1185">Reference proteome</keyword>
<evidence type="ECO:0000313" key="6">
    <source>
        <dbReference type="EMBL" id="RPD62835.1"/>
    </source>
</evidence>
<organism evidence="6 7">
    <name type="scientific">Lentinus tigrinus ALCF2SS1-6</name>
    <dbReference type="NCBI Taxonomy" id="1328759"/>
    <lineage>
        <taxon>Eukaryota</taxon>
        <taxon>Fungi</taxon>
        <taxon>Dikarya</taxon>
        <taxon>Basidiomycota</taxon>
        <taxon>Agaricomycotina</taxon>
        <taxon>Agaricomycetes</taxon>
        <taxon>Polyporales</taxon>
        <taxon>Polyporaceae</taxon>
        <taxon>Lentinus</taxon>
    </lineage>
</organism>
<dbReference type="GO" id="GO:0008234">
    <property type="term" value="F:cysteine-type peptidase activity"/>
    <property type="evidence" value="ECO:0007669"/>
    <property type="project" value="InterPro"/>
</dbReference>
<feature type="domain" description="Ubiquitin-like protease family profile" evidence="5">
    <location>
        <begin position="2"/>
        <end position="28"/>
    </location>
</feature>
<evidence type="ECO:0000313" key="7">
    <source>
        <dbReference type="Proteomes" id="UP000313359"/>
    </source>
</evidence>
<sequence length="154" mass="17276">MQPNFCDCGVFVLAFVEAFMRNPEASSEAIRVRPSRSRRTARAETSQPPQRTELSWWDDSQTDLRETFRDRTILLSEEWKKERAAKEGAKEDNIEENTEEGGKARPNGKARPSPEIVPDSEEDEIEISAVHIPPKPVSRGGKKGSANVAARLRG</sequence>
<dbReference type="Gene3D" id="1.10.418.20">
    <property type="match status" value="1"/>
</dbReference>
<comment type="similarity">
    <text evidence="1">Belongs to the peptidase C48 family.</text>
</comment>
<reference evidence="6" key="1">
    <citation type="journal article" date="2018" name="Genome Biol. Evol.">
        <title>Genomics and development of Lentinus tigrinus, a white-rot wood-decaying mushroom with dimorphic fruiting bodies.</title>
        <authorList>
            <person name="Wu B."/>
            <person name="Xu Z."/>
            <person name="Knudson A."/>
            <person name="Carlson A."/>
            <person name="Chen N."/>
            <person name="Kovaka S."/>
            <person name="LaButti K."/>
            <person name="Lipzen A."/>
            <person name="Pennachio C."/>
            <person name="Riley R."/>
            <person name="Schakwitz W."/>
            <person name="Umezawa K."/>
            <person name="Ohm R.A."/>
            <person name="Grigoriev I.V."/>
            <person name="Nagy L.G."/>
            <person name="Gibbons J."/>
            <person name="Hibbett D."/>
        </authorList>
    </citation>
    <scope>NUCLEOTIDE SEQUENCE [LARGE SCALE GENOMIC DNA]</scope>
    <source>
        <strain evidence="6">ALCF2SS1-6</strain>
    </source>
</reference>
<dbReference type="STRING" id="1328759.A0A5C2SGA9"/>
<evidence type="ECO:0000256" key="3">
    <source>
        <dbReference type="ARBA" id="ARBA00022801"/>
    </source>
</evidence>
<protein>
    <recommendedName>
        <fullName evidence="5">Ubiquitin-like protease family profile domain-containing protein</fullName>
    </recommendedName>
</protein>
<proteinExistence type="inferred from homology"/>
<dbReference type="EMBL" id="ML122258">
    <property type="protein sequence ID" value="RPD62835.1"/>
    <property type="molecule type" value="Genomic_DNA"/>
</dbReference>
<dbReference type="SUPFAM" id="SSF54001">
    <property type="entry name" value="Cysteine proteinases"/>
    <property type="match status" value="1"/>
</dbReference>
<evidence type="ECO:0000256" key="4">
    <source>
        <dbReference type="SAM" id="MobiDB-lite"/>
    </source>
</evidence>
<feature type="region of interest" description="Disordered" evidence="4">
    <location>
        <begin position="79"/>
        <end position="154"/>
    </location>
</feature>
<evidence type="ECO:0000256" key="2">
    <source>
        <dbReference type="ARBA" id="ARBA00022670"/>
    </source>
</evidence>
<evidence type="ECO:0000256" key="1">
    <source>
        <dbReference type="ARBA" id="ARBA00005234"/>
    </source>
</evidence>
<dbReference type="GO" id="GO:0006508">
    <property type="term" value="P:proteolysis"/>
    <property type="evidence" value="ECO:0007669"/>
    <property type="project" value="UniProtKB-KW"/>
</dbReference>
<feature type="region of interest" description="Disordered" evidence="4">
    <location>
        <begin position="24"/>
        <end position="61"/>
    </location>
</feature>
<dbReference type="Pfam" id="PF02902">
    <property type="entry name" value="Peptidase_C48"/>
    <property type="match status" value="1"/>
</dbReference>
<dbReference type="InterPro" id="IPR003653">
    <property type="entry name" value="Peptidase_C48_C"/>
</dbReference>
<keyword evidence="2" id="KW-0645">Protease</keyword>
<dbReference type="AlphaFoldDB" id="A0A5C2SGA9"/>
<evidence type="ECO:0000259" key="5">
    <source>
        <dbReference type="Pfam" id="PF02902"/>
    </source>
</evidence>
<keyword evidence="3" id="KW-0378">Hydrolase</keyword>
<dbReference type="GO" id="GO:0019783">
    <property type="term" value="F:ubiquitin-like protein peptidase activity"/>
    <property type="evidence" value="ECO:0007669"/>
    <property type="project" value="UniProtKB-ARBA"/>
</dbReference>
<accession>A0A5C2SGA9</accession>
<gene>
    <name evidence="6" type="ORF">L227DRAFT_437947</name>
</gene>
<dbReference type="Proteomes" id="UP000313359">
    <property type="component" value="Unassembled WGS sequence"/>
</dbReference>
<name>A0A5C2SGA9_9APHY</name>
<dbReference type="InterPro" id="IPR038765">
    <property type="entry name" value="Papain-like_cys_pep_sf"/>
</dbReference>
<dbReference type="OrthoDB" id="2758057at2759"/>
<feature type="compositionally biased region" description="Basic and acidic residues" evidence="4">
    <location>
        <begin position="79"/>
        <end position="92"/>
    </location>
</feature>